<sequence>MRLNSIILFQENEEWIVVVVEDGEETRRTFANERFAKNWHDGQRLRLGLEVANDDA</sequence>
<gene>
    <name evidence="1" type="ORF">GB928_028890</name>
</gene>
<accession>A0ABT8XN76</accession>
<protein>
    <submittedName>
        <fullName evidence="1">Uncharacterized protein</fullName>
    </submittedName>
</protein>
<keyword evidence="2" id="KW-1185">Reference proteome</keyword>
<comment type="caution">
    <text evidence="1">The sequence shown here is derived from an EMBL/GenBank/DDBJ whole genome shotgun (WGS) entry which is preliminary data.</text>
</comment>
<dbReference type="EMBL" id="WHSC02000027">
    <property type="protein sequence ID" value="MDO6125202.1"/>
    <property type="molecule type" value="Genomic_DNA"/>
</dbReference>
<dbReference type="RefSeq" id="WP_244764237.1">
    <property type="nucleotide sequence ID" value="NZ_JALJCJ010000017.1"/>
</dbReference>
<reference evidence="1" key="1">
    <citation type="submission" date="2022-04" db="EMBL/GenBank/DDBJ databases">
        <title>Shinella lacus sp. nov., a novel member of the genus Shinella from water.</title>
        <authorList>
            <person name="Deng Y."/>
        </authorList>
    </citation>
    <scope>NUCLEOTIDE SEQUENCE</scope>
    <source>
        <strain evidence="1">JCM 31239</strain>
    </source>
</reference>
<evidence type="ECO:0000313" key="2">
    <source>
        <dbReference type="Proteomes" id="UP001177080"/>
    </source>
</evidence>
<organism evidence="1 2">
    <name type="scientific">Shinella curvata</name>
    <dbReference type="NCBI Taxonomy" id="1817964"/>
    <lineage>
        <taxon>Bacteria</taxon>
        <taxon>Pseudomonadati</taxon>
        <taxon>Pseudomonadota</taxon>
        <taxon>Alphaproteobacteria</taxon>
        <taxon>Hyphomicrobiales</taxon>
        <taxon>Rhizobiaceae</taxon>
        <taxon>Shinella</taxon>
    </lineage>
</organism>
<evidence type="ECO:0000313" key="1">
    <source>
        <dbReference type="EMBL" id="MDO6125202.1"/>
    </source>
</evidence>
<proteinExistence type="predicted"/>
<name>A0ABT8XN76_9HYPH</name>
<dbReference type="Proteomes" id="UP001177080">
    <property type="component" value="Unassembled WGS sequence"/>
</dbReference>